<keyword evidence="5 6" id="KW-0472">Membrane</keyword>
<reference evidence="7 8" key="1">
    <citation type="journal article" date="2012" name="BMC Genomics">
        <title>Comparative genomics of the classical Bordetella subspecies: the evolution and exchange of virulence-associated diversity amongst closely related pathogens.</title>
        <authorList>
            <person name="Park J."/>
            <person name="Zhang Y."/>
            <person name="Buboltz A.M."/>
            <person name="Zhang X."/>
            <person name="Schuster S.C."/>
            <person name="Ahuja U."/>
            <person name="Liu M."/>
            <person name="Miller J.F."/>
            <person name="Sebaihia M."/>
            <person name="Bentley S.D."/>
            <person name="Parkhill J."/>
            <person name="Harvill E.T."/>
        </authorList>
    </citation>
    <scope>NUCLEOTIDE SEQUENCE [LARGE SCALE GENOMIC DNA]</scope>
    <source>
        <strain evidence="7 8">253</strain>
    </source>
</reference>
<dbReference type="InterPro" id="IPR005495">
    <property type="entry name" value="LptG/LptF_permease"/>
</dbReference>
<evidence type="ECO:0000256" key="5">
    <source>
        <dbReference type="ARBA" id="ARBA00023136"/>
    </source>
</evidence>
<evidence type="ECO:0000256" key="1">
    <source>
        <dbReference type="ARBA" id="ARBA00004651"/>
    </source>
</evidence>
<comment type="subcellular location">
    <subcellularLocation>
        <location evidence="1">Cell membrane</location>
        <topology evidence="1">Multi-pass membrane protein</topology>
    </subcellularLocation>
</comment>
<evidence type="ECO:0000256" key="2">
    <source>
        <dbReference type="ARBA" id="ARBA00022475"/>
    </source>
</evidence>
<dbReference type="EMBL" id="HE965806">
    <property type="protein sequence ID" value="CCJ55937.1"/>
    <property type="molecule type" value="Genomic_DNA"/>
</dbReference>
<dbReference type="GO" id="GO:0043190">
    <property type="term" value="C:ATP-binding cassette (ABC) transporter complex"/>
    <property type="evidence" value="ECO:0007669"/>
    <property type="project" value="InterPro"/>
</dbReference>
<feature type="transmembrane region" description="Helical" evidence="6">
    <location>
        <begin position="83"/>
        <end position="107"/>
    </location>
</feature>
<dbReference type="HOGENOM" id="CLU_028799_1_1_4"/>
<dbReference type="InterPro" id="IPR030923">
    <property type="entry name" value="LptG"/>
</dbReference>
<feature type="transmembrane region" description="Helical" evidence="6">
    <location>
        <begin position="42"/>
        <end position="63"/>
    </location>
</feature>
<dbReference type="PANTHER" id="PTHR33529:SF2">
    <property type="entry name" value="LIPOPOLYSACCHARIDE EXPORT SYSTEM PERMEASE PROTEIN LPTG"/>
    <property type="match status" value="1"/>
</dbReference>
<keyword evidence="4 6" id="KW-1133">Transmembrane helix</keyword>
<evidence type="ECO:0000256" key="6">
    <source>
        <dbReference type="SAM" id="Phobius"/>
    </source>
</evidence>
<evidence type="ECO:0000313" key="8">
    <source>
        <dbReference type="Proteomes" id="UP000007564"/>
    </source>
</evidence>
<dbReference type="PANTHER" id="PTHR33529">
    <property type="entry name" value="SLR0882 PROTEIN-RELATED"/>
    <property type="match status" value="1"/>
</dbReference>
<dbReference type="Pfam" id="PF03739">
    <property type="entry name" value="LptF_LptG"/>
    <property type="match status" value="1"/>
</dbReference>
<dbReference type="Proteomes" id="UP000007564">
    <property type="component" value="Chromosome"/>
</dbReference>
<sequence>MRAPVTRGCANRRVFVNLSRFRALSAASPTMRTARRYLAREIYRSCAVVLLALLGLFTFFALVDDLDNVGDKFSMLALFYMQALALPTRLYDLLPIGLLIGAILALAGLAQRNELVILRVSGVSGMRLLGMLWVITIPLMIGATLLSEFVTPAAEIKSGEADLTFRGKAGGGRLNSGYWFKEPTPQNGTRIINIKTLLADGQVKDVTLYEFRSDLEMTALWTAPNGRFSRGDLVLTDVSETRIDEHAPSALADAKQPKEPPARVTKVPELKLDTTLSPERLLARVLTPERMSALTLVDYIEYLRHNQLQYDRQVVALWRKLVYPFTLLVMITIAAPIGFMQTRRGGVGAKVFIGILLGVGFFMLNQLALNVGMLSRWPPWITALGPNLGALLLAFGALSMMEYRHAMARFMQHRWPWRKVPA</sequence>
<organism evidence="7 8">
    <name type="scientific">Bordetella bronchiseptica 253</name>
    <dbReference type="NCBI Taxonomy" id="568707"/>
    <lineage>
        <taxon>Bacteria</taxon>
        <taxon>Pseudomonadati</taxon>
        <taxon>Pseudomonadota</taxon>
        <taxon>Betaproteobacteria</taxon>
        <taxon>Burkholderiales</taxon>
        <taxon>Alcaligenaceae</taxon>
        <taxon>Bordetella</taxon>
    </lineage>
</organism>
<protein>
    <submittedName>
        <fullName evidence="7">Putative membrane protein</fullName>
    </submittedName>
</protein>
<dbReference type="KEGG" id="bbh:BN112_4023"/>
<feature type="transmembrane region" description="Helical" evidence="6">
    <location>
        <begin position="351"/>
        <end position="368"/>
    </location>
</feature>
<feature type="transmembrane region" description="Helical" evidence="6">
    <location>
        <begin position="380"/>
        <end position="401"/>
    </location>
</feature>
<dbReference type="AlphaFoldDB" id="A0A0C6P824"/>
<feature type="transmembrane region" description="Helical" evidence="6">
    <location>
        <begin position="321"/>
        <end position="339"/>
    </location>
</feature>
<dbReference type="GO" id="GO:0055085">
    <property type="term" value="P:transmembrane transport"/>
    <property type="evidence" value="ECO:0007669"/>
    <property type="project" value="InterPro"/>
</dbReference>
<dbReference type="GO" id="GO:0015920">
    <property type="term" value="P:lipopolysaccharide transport"/>
    <property type="evidence" value="ECO:0007669"/>
    <property type="project" value="TreeGrafter"/>
</dbReference>
<accession>A0A0C6P824</accession>
<dbReference type="OrthoDB" id="9776227at2"/>
<name>A0A0C6P824_BORBO</name>
<evidence type="ECO:0000256" key="3">
    <source>
        <dbReference type="ARBA" id="ARBA00022692"/>
    </source>
</evidence>
<proteinExistence type="predicted"/>
<dbReference type="NCBIfam" id="TIGR04408">
    <property type="entry name" value="LptG_lptG"/>
    <property type="match status" value="1"/>
</dbReference>
<keyword evidence="2" id="KW-1003">Cell membrane</keyword>
<evidence type="ECO:0000256" key="4">
    <source>
        <dbReference type="ARBA" id="ARBA00022989"/>
    </source>
</evidence>
<keyword evidence="3 6" id="KW-0812">Transmembrane</keyword>
<evidence type="ECO:0000313" key="7">
    <source>
        <dbReference type="EMBL" id="CCJ55937.1"/>
    </source>
</evidence>
<gene>
    <name evidence="7" type="ORF">BN112_4023</name>
</gene>